<gene>
    <name evidence="8" type="ORF">INT44_001938</name>
</gene>
<evidence type="ECO:0000256" key="3">
    <source>
        <dbReference type="ARBA" id="ARBA00023242"/>
    </source>
</evidence>
<accession>A0A8H7Q3C0</accession>
<feature type="region of interest" description="Disordered" evidence="5">
    <location>
        <begin position="201"/>
        <end position="233"/>
    </location>
</feature>
<evidence type="ECO:0000259" key="6">
    <source>
        <dbReference type="PROSITE" id="PS50102"/>
    </source>
</evidence>
<feature type="domain" description="RRM" evidence="6">
    <location>
        <begin position="105"/>
        <end position="198"/>
    </location>
</feature>
<feature type="compositionally biased region" description="Polar residues" evidence="5">
    <location>
        <begin position="219"/>
        <end position="233"/>
    </location>
</feature>
<evidence type="ECO:0000259" key="7">
    <source>
        <dbReference type="PROSITE" id="PS50961"/>
    </source>
</evidence>
<dbReference type="PRINTS" id="PR00302">
    <property type="entry name" value="LUPUSLA"/>
</dbReference>
<dbReference type="Pfam" id="PF05383">
    <property type="entry name" value="La"/>
    <property type="match status" value="1"/>
</dbReference>
<keyword evidence="3" id="KW-0539">Nucleus</keyword>
<dbReference type="InterPro" id="IPR000504">
    <property type="entry name" value="RRM_dom"/>
</dbReference>
<keyword evidence="2 4" id="KW-0694">RNA-binding</keyword>
<dbReference type="EMBL" id="JAEPRA010000005">
    <property type="protein sequence ID" value="KAG2185148.1"/>
    <property type="molecule type" value="Genomic_DNA"/>
</dbReference>
<dbReference type="Gene3D" id="1.10.10.10">
    <property type="entry name" value="Winged helix-like DNA-binding domain superfamily/Winged helix DNA-binding domain"/>
    <property type="match status" value="1"/>
</dbReference>
<dbReference type="Gene3D" id="3.30.70.330">
    <property type="match status" value="2"/>
</dbReference>
<dbReference type="PROSITE" id="PS50961">
    <property type="entry name" value="HTH_LA"/>
    <property type="match status" value="1"/>
</dbReference>
<organism evidence="8 9">
    <name type="scientific">Umbelopsis vinacea</name>
    <dbReference type="NCBI Taxonomy" id="44442"/>
    <lineage>
        <taxon>Eukaryota</taxon>
        <taxon>Fungi</taxon>
        <taxon>Fungi incertae sedis</taxon>
        <taxon>Mucoromycota</taxon>
        <taxon>Mucoromycotina</taxon>
        <taxon>Umbelopsidomycetes</taxon>
        <taxon>Umbelopsidales</taxon>
        <taxon>Umbelopsidaceae</taxon>
        <taxon>Umbelopsis</taxon>
    </lineage>
</organism>
<name>A0A8H7Q3C0_9FUNG</name>
<dbReference type="SMART" id="SM00360">
    <property type="entry name" value="RRM"/>
    <property type="match status" value="1"/>
</dbReference>
<dbReference type="Pfam" id="PF00076">
    <property type="entry name" value="RRM_1"/>
    <property type="match status" value="1"/>
</dbReference>
<dbReference type="InterPro" id="IPR002344">
    <property type="entry name" value="Lupus_La"/>
</dbReference>
<dbReference type="Proteomes" id="UP000612746">
    <property type="component" value="Unassembled WGS sequence"/>
</dbReference>
<dbReference type="GO" id="GO:0005634">
    <property type="term" value="C:nucleus"/>
    <property type="evidence" value="ECO:0007669"/>
    <property type="project" value="UniProtKB-SubCell"/>
</dbReference>
<dbReference type="GO" id="GO:0006396">
    <property type="term" value="P:RNA processing"/>
    <property type="evidence" value="ECO:0007669"/>
    <property type="project" value="InterPro"/>
</dbReference>
<evidence type="ECO:0000313" key="9">
    <source>
        <dbReference type="Proteomes" id="UP000612746"/>
    </source>
</evidence>
<dbReference type="InterPro" id="IPR035979">
    <property type="entry name" value="RBD_domain_sf"/>
</dbReference>
<comment type="subcellular location">
    <subcellularLocation>
        <location evidence="1">Nucleus</location>
    </subcellularLocation>
</comment>
<dbReference type="GO" id="GO:1990904">
    <property type="term" value="C:ribonucleoprotein complex"/>
    <property type="evidence" value="ECO:0007669"/>
    <property type="project" value="InterPro"/>
</dbReference>
<dbReference type="InterPro" id="IPR036390">
    <property type="entry name" value="WH_DNA-bd_sf"/>
</dbReference>
<dbReference type="PROSITE" id="PS50102">
    <property type="entry name" value="RRM"/>
    <property type="match status" value="1"/>
</dbReference>
<keyword evidence="9" id="KW-1185">Reference proteome</keyword>
<dbReference type="GO" id="GO:0003729">
    <property type="term" value="F:mRNA binding"/>
    <property type="evidence" value="ECO:0007669"/>
    <property type="project" value="TreeGrafter"/>
</dbReference>
<feature type="region of interest" description="Disordered" evidence="5">
    <location>
        <begin position="289"/>
        <end position="358"/>
    </location>
</feature>
<dbReference type="SUPFAM" id="SSF54928">
    <property type="entry name" value="RNA-binding domain, RBD"/>
    <property type="match status" value="1"/>
</dbReference>
<dbReference type="InterPro" id="IPR006630">
    <property type="entry name" value="La_HTH"/>
</dbReference>
<feature type="domain" description="HTH La-type RNA-binding" evidence="7">
    <location>
        <begin position="8"/>
        <end position="102"/>
    </location>
</feature>
<dbReference type="OrthoDB" id="439993at2759"/>
<evidence type="ECO:0000256" key="5">
    <source>
        <dbReference type="SAM" id="MobiDB-lite"/>
    </source>
</evidence>
<dbReference type="SMART" id="SM00715">
    <property type="entry name" value="LA"/>
    <property type="match status" value="1"/>
</dbReference>
<evidence type="ECO:0000313" key="8">
    <source>
        <dbReference type="EMBL" id="KAG2185148.1"/>
    </source>
</evidence>
<evidence type="ECO:0000256" key="4">
    <source>
        <dbReference type="PROSITE-ProRule" id="PRU00332"/>
    </source>
</evidence>
<dbReference type="InterPro" id="IPR012677">
    <property type="entry name" value="Nucleotide-bd_a/b_plait_sf"/>
</dbReference>
<proteinExistence type="predicted"/>
<dbReference type="SUPFAM" id="SSF46785">
    <property type="entry name" value="Winged helix' DNA-binding domain"/>
    <property type="match status" value="1"/>
</dbReference>
<comment type="caution">
    <text evidence="8">The sequence shown here is derived from an EMBL/GenBank/DDBJ whole genome shotgun (WGS) entry which is preliminary data.</text>
</comment>
<evidence type="ECO:0000256" key="1">
    <source>
        <dbReference type="ARBA" id="ARBA00004123"/>
    </source>
</evidence>
<dbReference type="InterPro" id="IPR045180">
    <property type="entry name" value="La_dom_prot"/>
</dbReference>
<reference evidence="8" key="1">
    <citation type="submission" date="2020-12" db="EMBL/GenBank/DDBJ databases">
        <title>Metabolic potential, ecology and presence of endohyphal bacteria is reflected in genomic diversity of Mucoromycotina.</title>
        <authorList>
            <person name="Muszewska A."/>
            <person name="Okrasinska A."/>
            <person name="Steczkiewicz K."/>
            <person name="Drgas O."/>
            <person name="Orlowska M."/>
            <person name="Perlinska-Lenart U."/>
            <person name="Aleksandrzak-Piekarczyk T."/>
            <person name="Szatraj K."/>
            <person name="Zielenkiewicz U."/>
            <person name="Pilsyk S."/>
            <person name="Malc E."/>
            <person name="Mieczkowski P."/>
            <person name="Kruszewska J.S."/>
            <person name="Biernat P."/>
            <person name="Pawlowska J."/>
        </authorList>
    </citation>
    <scope>NUCLEOTIDE SEQUENCE</scope>
    <source>
        <strain evidence="8">WA0000051536</strain>
    </source>
</reference>
<evidence type="ECO:0000256" key="2">
    <source>
        <dbReference type="ARBA" id="ARBA00022884"/>
    </source>
</evidence>
<protein>
    <submittedName>
        <fullName evidence="8">Uncharacterized protein</fullName>
    </submittedName>
</protein>
<sequence>MSETAIQNGDQAELKNKILKQVEFYFGDSNLPYDKFLYTLTSTNKDRWVPINTIASFKKMKLISEDIDLITEAVKESPELLEVSEDGLNVRRKTELVRPEALFERTIYAKGFPTEIDGDNKAFFELQEEIEKIFSEFGKVEAVRMRKTDTKPSKFKGSVFVEYAVLDDAKKAAEQTLKYKDTDLLIMTKEAYVTMKAEQYKDEPNSTRKPKKFNAFAPNFSQPTKSKSSYAQDSTPEGMLLKFTLEKEDTSVEDIKAFVGQDQAAWVHREGQAGFVELKQANAQELIDTVNSSEESPIKVSLPTAEEAASHYQARKERQKSSNSRGRNSGRGGGGRGGKRKFGGNPNRTAVKARKTEA</sequence>
<dbReference type="AlphaFoldDB" id="A0A8H7Q3C0"/>
<dbReference type="CDD" id="cd12291">
    <property type="entry name" value="RRM1_La"/>
    <property type="match status" value="1"/>
</dbReference>
<dbReference type="PANTHER" id="PTHR22792">
    <property type="entry name" value="LUPUS LA PROTEIN-RELATED"/>
    <property type="match status" value="1"/>
</dbReference>
<dbReference type="InterPro" id="IPR036388">
    <property type="entry name" value="WH-like_DNA-bd_sf"/>
</dbReference>
<dbReference type="PANTHER" id="PTHR22792:SF140">
    <property type="entry name" value="ACHILLES, ISOFORM A"/>
    <property type="match status" value="1"/>
</dbReference>